<evidence type="ECO:0000256" key="4">
    <source>
        <dbReference type="ARBA" id="ARBA00007422"/>
    </source>
</evidence>
<dbReference type="InterPro" id="IPR000652">
    <property type="entry name" value="Triosephosphate_isomerase"/>
</dbReference>
<keyword evidence="12" id="KW-1185">Reference proteome</keyword>
<keyword evidence="6 9" id="KW-0963">Cytoplasm</keyword>
<name>A0A1X7A1U2_9RHOB</name>
<keyword evidence="7 9" id="KW-0324">Glycolysis</keyword>
<keyword evidence="8 9" id="KW-0413">Isomerase</keyword>
<dbReference type="EC" id="5.3.1.1" evidence="9 10"/>
<dbReference type="Proteomes" id="UP000193778">
    <property type="component" value="Unassembled WGS sequence"/>
</dbReference>
<gene>
    <name evidence="9 11" type="primary">tpiA</name>
    <name evidence="11" type="ORF">RUM8411_03442</name>
</gene>
<dbReference type="GO" id="GO:0019563">
    <property type="term" value="P:glycerol catabolic process"/>
    <property type="evidence" value="ECO:0007669"/>
    <property type="project" value="TreeGrafter"/>
</dbReference>
<comment type="pathway">
    <text evidence="3">Carbohydrate metabolism; erythritol degradation.</text>
</comment>
<evidence type="ECO:0000256" key="1">
    <source>
        <dbReference type="ARBA" id="ARBA00000148"/>
    </source>
</evidence>
<dbReference type="InterPro" id="IPR013785">
    <property type="entry name" value="Aldolase_TIM"/>
</dbReference>
<dbReference type="PROSITE" id="PS51440">
    <property type="entry name" value="TIM_2"/>
    <property type="match status" value="1"/>
</dbReference>
<comment type="subunit">
    <text evidence="9 10">Homodimer.</text>
</comment>
<dbReference type="HAMAP" id="MF_00147_B">
    <property type="entry name" value="TIM_B"/>
    <property type="match status" value="1"/>
</dbReference>
<comment type="pathway">
    <text evidence="9 10">Carbohydrate biosynthesis; gluconeogenesis.</text>
</comment>
<dbReference type="PROSITE" id="PS00171">
    <property type="entry name" value="TIM_1"/>
    <property type="match status" value="1"/>
</dbReference>
<dbReference type="CDD" id="cd00311">
    <property type="entry name" value="TIM"/>
    <property type="match status" value="1"/>
</dbReference>
<dbReference type="Pfam" id="PF00121">
    <property type="entry name" value="TIM"/>
    <property type="match status" value="1"/>
</dbReference>
<comment type="pathway">
    <text evidence="2 9 10">Carbohydrate degradation; glycolysis; D-glyceraldehyde 3-phosphate from glycerone phosphate: step 1/1.</text>
</comment>
<comment type="similarity">
    <text evidence="4 9 10">Belongs to the triosephosphate isomerase family.</text>
</comment>
<dbReference type="GO" id="GO:0046166">
    <property type="term" value="P:glyceraldehyde-3-phosphate biosynthetic process"/>
    <property type="evidence" value="ECO:0007669"/>
    <property type="project" value="TreeGrafter"/>
</dbReference>
<dbReference type="UniPathway" id="UPA00138"/>
<dbReference type="NCBIfam" id="TIGR00419">
    <property type="entry name" value="tim"/>
    <property type="match status" value="1"/>
</dbReference>
<dbReference type="Gene3D" id="3.20.20.70">
    <property type="entry name" value="Aldolase class I"/>
    <property type="match status" value="1"/>
</dbReference>
<dbReference type="InterPro" id="IPR022896">
    <property type="entry name" value="TrioseP_Isoase_bac/euk"/>
</dbReference>
<dbReference type="GO" id="GO:0005829">
    <property type="term" value="C:cytosol"/>
    <property type="evidence" value="ECO:0007669"/>
    <property type="project" value="TreeGrafter"/>
</dbReference>
<organism evidence="11 12">
    <name type="scientific">Ruegeria meonggei</name>
    <dbReference type="NCBI Taxonomy" id="1446476"/>
    <lineage>
        <taxon>Bacteria</taxon>
        <taxon>Pseudomonadati</taxon>
        <taxon>Pseudomonadota</taxon>
        <taxon>Alphaproteobacteria</taxon>
        <taxon>Rhodobacterales</taxon>
        <taxon>Roseobacteraceae</taxon>
        <taxon>Ruegeria</taxon>
    </lineage>
</organism>
<comment type="catalytic activity">
    <reaction evidence="1">
        <text>L-erythrulose 1-phosphate = D-erythrulose 4-phosphate</text>
        <dbReference type="Rhea" id="RHEA:49588"/>
        <dbReference type="ChEBI" id="CHEBI:58002"/>
        <dbReference type="ChEBI" id="CHEBI:90796"/>
        <dbReference type="EC" id="5.3.1.33"/>
    </reaction>
</comment>
<evidence type="ECO:0000256" key="6">
    <source>
        <dbReference type="ARBA" id="ARBA00022490"/>
    </source>
</evidence>
<dbReference type="GO" id="GO:0004807">
    <property type="term" value="F:triose-phosphate isomerase activity"/>
    <property type="evidence" value="ECO:0007669"/>
    <property type="project" value="UniProtKB-UniRule"/>
</dbReference>
<dbReference type="OrthoDB" id="9809429at2"/>
<comment type="function">
    <text evidence="9">Involved in the gluconeogenesis. Catalyzes stereospecifically the conversion of dihydroxyacetone phosphate (DHAP) to D-glyceraldehyde-3-phosphate (G3P).</text>
</comment>
<comment type="catalytic activity">
    <reaction evidence="9 10">
        <text>D-glyceraldehyde 3-phosphate = dihydroxyacetone phosphate</text>
        <dbReference type="Rhea" id="RHEA:18585"/>
        <dbReference type="ChEBI" id="CHEBI:57642"/>
        <dbReference type="ChEBI" id="CHEBI:59776"/>
        <dbReference type="EC" id="5.3.1.1"/>
    </reaction>
</comment>
<accession>A0A1X7A1U2</accession>
<evidence type="ECO:0000256" key="3">
    <source>
        <dbReference type="ARBA" id="ARBA00004939"/>
    </source>
</evidence>
<feature type="binding site" evidence="9">
    <location>
        <position position="169"/>
    </location>
    <ligand>
        <name>substrate</name>
    </ligand>
</feature>
<dbReference type="RefSeq" id="WP_085823914.1">
    <property type="nucleotide sequence ID" value="NZ_FWFP01000011.1"/>
</dbReference>
<evidence type="ECO:0000256" key="7">
    <source>
        <dbReference type="ARBA" id="ARBA00023152"/>
    </source>
</evidence>
<dbReference type="GO" id="GO:0006096">
    <property type="term" value="P:glycolytic process"/>
    <property type="evidence" value="ECO:0007669"/>
    <property type="project" value="UniProtKB-UniRule"/>
</dbReference>
<evidence type="ECO:0000256" key="2">
    <source>
        <dbReference type="ARBA" id="ARBA00004680"/>
    </source>
</evidence>
<dbReference type="InterPro" id="IPR035990">
    <property type="entry name" value="TIM_sf"/>
</dbReference>
<feature type="active site" description="Electrophile" evidence="9">
    <location>
        <position position="93"/>
    </location>
</feature>
<dbReference type="FunFam" id="3.20.20.70:FF:000016">
    <property type="entry name" value="Triosephosphate isomerase"/>
    <property type="match status" value="1"/>
</dbReference>
<keyword evidence="5 9" id="KW-0312">Gluconeogenesis</keyword>
<dbReference type="PANTHER" id="PTHR21139">
    <property type="entry name" value="TRIOSEPHOSPHATE ISOMERASE"/>
    <property type="match status" value="1"/>
</dbReference>
<comment type="subcellular location">
    <subcellularLocation>
        <location evidence="9 10">Cytoplasm</location>
    </subcellularLocation>
</comment>
<dbReference type="InterPro" id="IPR020861">
    <property type="entry name" value="Triosephosphate_isomerase_AS"/>
</dbReference>
<evidence type="ECO:0000256" key="9">
    <source>
        <dbReference type="HAMAP-Rule" id="MF_00147"/>
    </source>
</evidence>
<proteinExistence type="inferred from homology"/>
<evidence type="ECO:0000256" key="10">
    <source>
        <dbReference type="RuleBase" id="RU363013"/>
    </source>
</evidence>
<feature type="binding site" evidence="9">
    <location>
        <begin position="230"/>
        <end position="231"/>
    </location>
    <ligand>
        <name>substrate</name>
    </ligand>
</feature>
<feature type="binding site" evidence="9">
    <location>
        <position position="209"/>
    </location>
    <ligand>
        <name>substrate</name>
    </ligand>
</feature>
<dbReference type="UniPathway" id="UPA01066"/>
<feature type="binding site" evidence="9">
    <location>
        <begin position="9"/>
        <end position="11"/>
    </location>
    <ligand>
        <name>substrate</name>
    </ligand>
</feature>
<dbReference type="EMBL" id="FWFP01000011">
    <property type="protein sequence ID" value="SLN68224.1"/>
    <property type="molecule type" value="Genomic_DNA"/>
</dbReference>
<dbReference type="GO" id="GO:0006094">
    <property type="term" value="P:gluconeogenesis"/>
    <property type="evidence" value="ECO:0007669"/>
    <property type="project" value="UniProtKB-UniRule"/>
</dbReference>
<evidence type="ECO:0000313" key="12">
    <source>
        <dbReference type="Proteomes" id="UP000193778"/>
    </source>
</evidence>
<dbReference type="AlphaFoldDB" id="A0A1X7A1U2"/>
<protein>
    <recommendedName>
        <fullName evidence="9 10">Triosephosphate isomerase</fullName>
        <shortName evidence="9">TIM</shortName>
        <shortName evidence="9">TPI</shortName>
        <ecNumber evidence="9 10">5.3.1.1</ecNumber>
    </recommendedName>
    <alternativeName>
        <fullName evidence="9">Triose-phosphate isomerase</fullName>
    </alternativeName>
</protein>
<feature type="active site" description="Proton acceptor" evidence="9">
    <location>
        <position position="163"/>
    </location>
</feature>
<evidence type="ECO:0000256" key="8">
    <source>
        <dbReference type="ARBA" id="ARBA00023235"/>
    </source>
</evidence>
<sequence length="249" mass="25751">MRRKLAAGNWKMNGTAIALAELEALARAFPSPSVDVLICPPATLLHSAAKALGGTDIAVGGQDCHAATSGAHTGDISADMLADAGATSVILGHSERREDHGEQNDDIRAKARAAMDAGLKTVICVGESLEQRDAANTLDIIGGQLSGSIPDQSTGENLVVAYEPIWAIGTGKVPTLNEIGEVHDFIRARLERRFGEGVGRSVRLLYGGSVKPTNASDIFAVSNVDGALVGGASLKAQDFSGIIDALSKV</sequence>
<dbReference type="PANTHER" id="PTHR21139:SF42">
    <property type="entry name" value="TRIOSEPHOSPHATE ISOMERASE"/>
    <property type="match status" value="1"/>
</dbReference>
<reference evidence="12" key="1">
    <citation type="submission" date="2017-03" db="EMBL/GenBank/DDBJ databases">
        <authorList>
            <person name="Rodrigo-Torres L."/>
            <person name="Arahal R.D."/>
            <person name="Lucena T."/>
        </authorList>
    </citation>
    <scope>NUCLEOTIDE SEQUENCE [LARGE SCALE GENOMIC DNA]</scope>
    <source>
        <strain evidence="12">CECT 8411</strain>
    </source>
</reference>
<dbReference type="UniPathway" id="UPA00109">
    <property type="reaction ID" value="UER00189"/>
</dbReference>
<evidence type="ECO:0000313" key="11">
    <source>
        <dbReference type="EMBL" id="SLN68224.1"/>
    </source>
</evidence>
<evidence type="ECO:0000256" key="5">
    <source>
        <dbReference type="ARBA" id="ARBA00022432"/>
    </source>
</evidence>
<dbReference type="SUPFAM" id="SSF51351">
    <property type="entry name" value="Triosephosphate isomerase (TIM)"/>
    <property type="match status" value="1"/>
</dbReference>